<dbReference type="Pfam" id="PF00595">
    <property type="entry name" value="PDZ"/>
    <property type="match status" value="1"/>
</dbReference>
<reference evidence="3" key="1">
    <citation type="submission" date="2023-08" db="EMBL/GenBank/DDBJ databases">
        <authorList>
            <person name="Audoor S."/>
            <person name="Bilcke G."/>
        </authorList>
    </citation>
    <scope>NUCLEOTIDE SEQUENCE</scope>
</reference>
<dbReference type="AlphaFoldDB" id="A0AAD2CKG1"/>
<comment type="caution">
    <text evidence="3">The sequence shown here is derived from an EMBL/GenBank/DDBJ whole genome shotgun (WGS) entry which is preliminary data.</text>
</comment>
<dbReference type="SUPFAM" id="SSF50156">
    <property type="entry name" value="PDZ domain-like"/>
    <property type="match status" value="1"/>
</dbReference>
<proteinExistence type="predicted"/>
<evidence type="ECO:0000313" key="3">
    <source>
        <dbReference type="EMBL" id="CAJ1935259.1"/>
    </source>
</evidence>
<feature type="domain" description="PDZ" evidence="2">
    <location>
        <begin position="103"/>
        <end position="160"/>
    </location>
</feature>
<dbReference type="PROSITE" id="PS50106">
    <property type="entry name" value="PDZ"/>
    <property type="match status" value="1"/>
</dbReference>
<feature type="compositionally biased region" description="Basic residues" evidence="1">
    <location>
        <begin position="308"/>
        <end position="318"/>
    </location>
</feature>
<dbReference type="EMBL" id="CAKOGP040000446">
    <property type="protein sequence ID" value="CAJ1935259.1"/>
    <property type="molecule type" value="Genomic_DNA"/>
</dbReference>
<feature type="region of interest" description="Disordered" evidence="1">
    <location>
        <begin position="195"/>
        <end position="272"/>
    </location>
</feature>
<dbReference type="Proteomes" id="UP001295423">
    <property type="component" value="Unassembled WGS sequence"/>
</dbReference>
<sequence>MRDRITLESPDHYDGAAIGRNGNNHNTARTMMMPCHVEFSILDAGKHNNSHNRSGSFSSSCTNSIDFLIEGIDIDDHYDTERKYSREQEQQEPDVSPYSCGKTFIIHKQSKEETLGIELGKATKYGGVFVTKIEANSKFAYTGLKPGMQILSINDRPCPVDFRTVAFIMKETVGDLKISAIDATNKKNMAMAIQNKQAHRQRKQNETKHPATSSQPQTINKEESFGSARTWSPGTSYYASQQSDQRETRESSHGRILFEERSPASPLSSSSKLLASPRALATGGARLVSHWMRSKRYQKIKSDALKKSSGKSSRRLTRRSASTREVQRRMMMESNGVDDDECSTDGLLERIPSALALHDIVQEGLEERAPAKETLLSNATAFNNFTQTDYEAGTLSEI</sequence>
<dbReference type="Gene3D" id="2.30.42.10">
    <property type="match status" value="1"/>
</dbReference>
<keyword evidence="4" id="KW-1185">Reference proteome</keyword>
<feature type="compositionally biased region" description="Low complexity" evidence="1">
    <location>
        <begin position="263"/>
        <end position="272"/>
    </location>
</feature>
<feature type="compositionally biased region" description="Basic and acidic residues" evidence="1">
    <location>
        <begin position="244"/>
        <end position="262"/>
    </location>
</feature>
<name>A0AAD2CKG1_9STRA</name>
<feature type="compositionally biased region" description="Polar residues" evidence="1">
    <location>
        <begin position="227"/>
        <end position="243"/>
    </location>
</feature>
<dbReference type="InterPro" id="IPR036034">
    <property type="entry name" value="PDZ_sf"/>
</dbReference>
<feature type="compositionally biased region" description="Polar residues" evidence="1">
    <location>
        <begin position="210"/>
        <end position="219"/>
    </location>
</feature>
<evidence type="ECO:0000313" key="4">
    <source>
        <dbReference type="Proteomes" id="UP001295423"/>
    </source>
</evidence>
<evidence type="ECO:0000259" key="2">
    <source>
        <dbReference type="PROSITE" id="PS50106"/>
    </source>
</evidence>
<dbReference type="InterPro" id="IPR001478">
    <property type="entry name" value="PDZ"/>
</dbReference>
<gene>
    <name evidence="3" type="ORF">CYCCA115_LOCUS4595</name>
</gene>
<organism evidence="3 4">
    <name type="scientific">Cylindrotheca closterium</name>
    <dbReference type="NCBI Taxonomy" id="2856"/>
    <lineage>
        <taxon>Eukaryota</taxon>
        <taxon>Sar</taxon>
        <taxon>Stramenopiles</taxon>
        <taxon>Ochrophyta</taxon>
        <taxon>Bacillariophyta</taxon>
        <taxon>Bacillariophyceae</taxon>
        <taxon>Bacillariophycidae</taxon>
        <taxon>Bacillariales</taxon>
        <taxon>Bacillariaceae</taxon>
        <taxon>Cylindrotheca</taxon>
    </lineage>
</organism>
<evidence type="ECO:0000256" key="1">
    <source>
        <dbReference type="SAM" id="MobiDB-lite"/>
    </source>
</evidence>
<protein>
    <recommendedName>
        <fullName evidence="2">PDZ domain-containing protein</fullName>
    </recommendedName>
</protein>
<accession>A0AAD2CKG1</accession>
<feature type="region of interest" description="Disordered" evidence="1">
    <location>
        <begin position="301"/>
        <end position="324"/>
    </location>
</feature>
<dbReference type="SMART" id="SM00228">
    <property type="entry name" value="PDZ"/>
    <property type="match status" value="1"/>
</dbReference>